<feature type="region of interest" description="Disordered" evidence="6">
    <location>
        <begin position="177"/>
        <end position="203"/>
    </location>
</feature>
<dbReference type="EMBL" id="LN679299">
    <property type="protein sequence ID" value="CEL56164.1"/>
    <property type="molecule type" value="Genomic_DNA"/>
</dbReference>
<dbReference type="STRING" id="1108050.A0A0B7FGX9"/>
<evidence type="ECO:0000313" key="8">
    <source>
        <dbReference type="EMBL" id="CEL56164.1"/>
    </source>
</evidence>
<gene>
    <name evidence="8" type="primary">ndvB</name>
    <name evidence="8" type="ORF">RSOLAG1IB_11852</name>
</gene>
<dbReference type="PANTHER" id="PTHR46481">
    <property type="entry name" value="ZINC FINGER BED DOMAIN-CONTAINING PROTEIN 4"/>
    <property type="match status" value="1"/>
</dbReference>
<feature type="region of interest" description="Disordered" evidence="6">
    <location>
        <begin position="132"/>
        <end position="164"/>
    </location>
</feature>
<sequence>MSTFQASLSVPTQSGSSSLDPRLYNLYSNLRNLPEDLPDHPEVYPFASNFTLDPDEVEFYGSQQGALNHRLELIFGSRSTGNAIQFRGRGRSLEAIVYVLRKYINGDDRENIILWKWVEDLTSSAAQASPTRTLCEKTAMAESSKAPSRRRSNKRQGNARKPCKRLSEAKIKVAKARSAKRWAHDPADLEDDGPNEIDEGGRTPDEFLDQLTISCHSKIDKSHRRFRCVGTGCWWSWAKPRPTARIIKHARWCDGIDPELQEEVQRRGASLSLAFKMMQRHDSNDTLAYTITPPNPDALRQKEERVNHALLKLICDRMIPPVVVDCLRWREFVASLDENVNTASGSTISDNFVTTEAEYIREESRKLLSQNEHLTLSYDGGTTRGHESVYTVHVTIPSSRDALLMDGNEASGVSHTAEHICTVLDKTLKAVGPEKFSCIVSDNAGNTRVAREMIEEEYPWIISLQDACHHQSNTAKDIGQLQYFQWCASKMKSIITHFHSSTYAARHLAALCVLHNILEGIIAVGNTRFASYFYAARLVLNCLPLILQLISLGVLDMNSASPIYWMLDGASVERFTKELRQLCTILEPFARSIKCLESIHSTLANVYLFWIAIISRIHELFKYNLTINGVGLPVSVMEDVTSIINGRHQEMFQKLSGPVYLAAFFLDVRFQNSDVFLGYKQNFAHVHRAHTDLSSDSDLCHLLPAYTLSGGYLIKLLGRLYNKNPNAPPFLHYSSWPDVKTSFHRQLIRFTRGASPFDKRYDDAQSARQYWENLILVPSADLLALVGLLLSSIVPNSMAEERTMSTITKLNSPDRASQKVGTLIDMTTIRQYYKREEALKSPVVICTATPHPPDRPTNLPQNRQTRGLVHRI</sequence>
<feature type="domain" description="DUF659" evidence="7">
    <location>
        <begin position="349"/>
        <end position="494"/>
    </location>
</feature>
<accession>A0A0B7FGX9</accession>
<feature type="compositionally biased region" description="Acidic residues" evidence="6">
    <location>
        <begin position="188"/>
        <end position="198"/>
    </location>
</feature>
<name>A0A0B7FGX9_THACB</name>
<dbReference type="Proteomes" id="UP000059188">
    <property type="component" value="Unassembled WGS sequence"/>
</dbReference>
<evidence type="ECO:0000256" key="3">
    <source>
        <dbReference type="ARBA" id="ARBA00022771"/>
    </source>
</evidence>
<evidence type="ECO:0000256" key="5">
    <source>
        <dbReference type="ARBA" id="ARBA00023242"/>
    </source>
</evidence>
<dbReference type="InterPro" id="IPR052035">
    <property type="entry name" value="ZnF_BED_domain_contain"/>
</dbReference>
<dbReference type="OrthoDB" id="3236755at2759"/>
<evidence type="ECO:0000256" key="2">
    <source>
        <dbReference type="ARBA" id="ARBA00022723"/>
    </source>
</evidence>
<dbReference type="GO" id="GO:0008270">
    <property type="term" value="F:zinc ion binding"/>
    <property type="evidence" value="ECO:0007669"/>
    <property type="project" value="UniProtKB-KW"/>
</dbReference>
<dbReference type="PANTHER" id="PTHR46481:SF10">
    <property type="entry name" value="ZINC FINGER BED DOMAIN-CONTAINING PROTEIN 39"/>
    <property type="match status" value="1"/>
</dbReference>
<keyword evidence="2" id="KW-0479">Metal-binding</keyword>
<dbReference type="InterPro" id="IPR012337">
    <property type="entry name" value="RNaseH-like_sf"/>
</dbReference>
<dbReference type="Pfam" id="PF04937">
    <property type="entry name" value="DUF659"/>
    <property type="match status" value="1"/>
</dbReference>
<keyword evidence="4" id="KW-0862">Zinc</keyword>
<protein>
    <recommendedName>
        <fullName evidence="7">DUF659 domain-containing protein</fullName>
    </recommendedName>
</protein>
<keyword evidence="3" id="KW-0863">Zinc-finger</keyword>
<dbReference type="AlphaFoldDB" id="A0A0B7FGX9"/>
<evidence type="ECO:0000256" key="1">
    <source>
        <dbReference type="ARBA" id="ARBA00004123"/>
    </source>
</evidence>
<dbReference type="SUPFAM" id="SSF53098">
    <property type="entry name" value="Ribonuclease H-like"/>
    <property type="match status" value="1"/>
</dbReference>
<organism evidence="8 9">
    <name type="scientific">Thanatephorus cucumeris (strain AG1-IB / isolate 7/3/14)</name>
    <name type="common">Lettuce bottom rot fungus</name>
    <name type="synonym">Rhizoctonia solani</name>
    <dbReference type="NCBI Taxonomy" id="1108050"/>
    <lineage>
        <taxon>Eukaryota</taxon>
        <taxon>Fungi</taxon>
        <taxon>Dikarya</taxon>
        <taxon>Basidiomycota</taxon>
        <taxon>Agaricomycotina</taxon>
        <taxon>Agaricomycetes</taxon>
        <taxon>Cantharellales</taxon>
        <taxon>Ceratobasidiaceae</taxon>
        <taxon>Rhizoctonia</taxon>
        <taxon>Rhizoctonia solani AG-1</taxon>
    </lineage>
</organism>
<evidence type="ECO:0000256" key="4">
    <source>
        <dbReference type="ARBA" id="ARBA00022833"/>
    </source>
</evidence>
<feature type="region of interest" description="Disordered" evidence="6">
    <location>
        <begin position="849"/>
        <end position="872"/>
    </location>
</feature>
<evidence type="ECO:0000313" key="9">
    <source>
        <dbReference type="Proteomes" id="UP000059188"/>
    </source>
</evidence>
<dbReference type="InterPro" id="IPR007021">
    <property type="entry name" value="DUF659"/>
</dbReference>
<evidence type="ECO:0000259" key="7">
    <source>
        <dbReference type="Pfam" id="PF04937"/>
    </source>
</evidence>
<evidence type="ECO:0000256" key="6">
    <source>
        <dbReference type="SAM" id="MobiDB-lite"/>
    </source>
</evidence>
<reference evidence="8 9" key="1">
    <citation type="submission" date="2014-11" db="EMBL/GenBank/DDBJ databases">
        <authorList>
            <person name="Wibberg Daniel"/>
        </authorList>
    </citation>
    <scope>NUCLEOTIDE SEQUENCE [LARGE SCALE GENOMIC DNA]</scope>
    <source>
        <strain evidence="8">Rhizoctonia solani AG1-IB 7/3/14</strain>
    </source>
</reference>
<feature type="compositionally biased region" description="Basic residues" evidence="6">
    <location>
        <begin position="147"/>
        <end position="164"/>
    </location>
</feature>
<proteinExistence type="predicted"/>
<comment type="subcellular location">
    <subcellularLocation>
        <location evidence="1">Nucleus</location>
    </subcellularLocation>
</comment>
<dbReference type="GO" id="GO:0005634">
    <property type="term" value="C:nucleus"/>
    <property type="evidence" value="ECO:0007669"/>
    <property type="project" value="UniProtKB-SubCell"/>
</dbReference>
<keyword evidence="5" id="KW-0539">Nucleus</keyword>
<keyword evidence="9" id="KW-1185">Reference proteome</keyword>